<evidence type="ECO:0000256" key="3">
    <source>
        <dbReference type="ARBA" id="ARBA00022475"/>
    </source>
</evidence>
<dbReference type="InterPro" id="IPR049278">
    <property type="entry name" value="MS_channel_C"/>
</dbReference>
<dbReference type="InterPro" id="IPR011014">
    <property type="entry name" value="MscS_channel_TM-2"/>
</dbReference>
<feature type="domain" description="Mechanosensitive ion channel MscS C-terminal" evidence="9">
    <location>
        <begin position="246"/>
        <end position="334"/>
    </location>
</feature>
<keyword evidence="6 7" id="KW-0472">Membrane</keyword>
<keyword evidence="4 7" id="KW-0812">Transmembrane</keyword>
<evidence type="ECO:0000256" key="2">
    <source>
        <dbReference type="ARBA" id="ARBA00008017"/>
    </source>
</evidence>
<dbReference type="Pfam" id="PF21088">
    <property type="entry name" value="MS_channel_1st"/>
    <property type="match status" value="1"/>
</dbReference>
<evidence type="ECO:0000256" key="6">
    <source>
        <dbReference type="ARBA" id="ARBA00023136"/>
    </source>
</evidence>
<evidence type="ECO:0000256" key="5">
    <source>
        <dbReference type="ARBA" id="ARBA00022989"/>
    </source>
</evidence>
<dbReference type="AlphaFoldDB" id="A0A520N0G7"/>
<feature type="transmembrane region" description="Helical" evidence="7">
    <location>
        <begin position="154"/>
        <end position="173"/>
    </location>
</feature>
<dbReference type="InterPro" id="IPR010920">
    <property type="entry name" value="LSM_dom_sf"/>
</dbReference>
<evidence type="ECO:0000256" key="7">
    <source>
        <dbReference type="SAM" id="Phobius"/>
    </source>
</evidence>
<dbReference type="Gene3D" id="2.30.30.60">
    <property type="match status" value="1"/>
</dbReference>
<keyword evidence="5 7" id="KW-1133">Transmembrane helix</keyword>
<dbReference type="InterPro" id="IPR023408">
    <property type="entry name" value="MscS_beta-dom_sf"/>
</dbReference>
<dbReference type="EMBL" id="SHBE01000002">
    <property type="protein sequence ID" value="RZO26935.1"/>
    <property type="molecule type" value="Genomic_DNA"/>
</dbReference>
<evidence type="ECO:0000259" key="9">
    <source>
        <dbReference type="Pfam" id="PF21082"/>
    </source>
</evidence>
<evidence type="ECO:0000313" key="11">
    <source>
        <dbReference type="EMBL" id="RZO26935.1"/>
    </source>
</evidence>
<comment type="similarity">
    <text evidence="2">Belongs to the MscS (TC 1.A.23) family.</text>
</comment>
<evidence type="ECO:0000256" key="4">
    <source>
        <dbReference type="ARBA" id="ARBA00022692"/>
    </source>
</evidence>
<feature type="domain" description="Mechanosensitive ion channel MscS" evidence="8">
    <location>
        <begin position="172"/>
        <end position="238"/>
    </location>
</feature>
<organism evidence="11 12">
    <name type="scientific">SAR86 cluster bacterium</name>
    <dbReference type="NCBI Taxonomy" id="2030880"/>
    <lineage>
        <taxon>Bacteria</taxon>
        <taxon>Pseudomonadati</taxon>
        <taxon>Pseudomonadota</taxon>
        <taxon>Gammaproteobacteria</taxon>
        <taxon>SAR86 cluster</taxon>
    </lineage>
</organism>
<evidence type="ECO:0000256" key="1">
    <source>
        <dbReference type="ARBA" id="ARBA00004651"/>
    </source>
</evidence>
<dbReference type="Gene3D" id="1.10.287.1260">
    <property type="match status" value="1"/>
</dbReference>
<dbReference type="Gene3D" id="3.30.70.100">
    <property type="match status" value="1"/>
</dbReference>
<sequence length="347" mass="39209">MFDSLSTDSVLFSSLIILSVTLISIVIFRTLIFNSLMKFAAASKSKYDDELVGVLKKPLTLIPLGIGLYTLILNLPLQDSYKNYADLLIKSYFYIAIFWSIASAMDPLRDFVGDAYKFLSPTLRAWIFRAFKFIAYLVGLVSVLELWGVDAASIIAGLGLFSVALALGAQNFFKNLIGGLLIIGEKRFQQGDWINVEGVAEGEVEKIDFRSTLIRRFDKAPIYVPNSVLSDSEIINFSAMPFRRIRFHVGLLYSTSPETIMNIREGIESYIEKNKNLVNSDEIQSTIRVTNFNDSSIDMLVNCFTKSTKWQDFCIAREELILEIMKIVQENGSDFAFPTRTIHLENE</sequence>
<dbReference type="PANTHER" id="PTHR30566:SF5">
    <property type="entry name" value="MECHANOSENSITIVE ION CHANNEL PROTEIN 1, MITOCHONDRIAL-RELATED"/>
    <property type="match status" value="1"/>
</dbReference>
<name>A0A520N0G7_9GAMM</name>
<accession>A0A520N0G7</accession>
<dbReference type="InterPro" id="IPR049142">
    <property type="entry name" value="MS_channel_1st"/>
</dbReference>
<dbReference type="SUPFAM" id="SSF50182">
    <property type="entry name" value="Sm-like ribonucleoproteins"/>
    <property type="match status" value="1"/>
</dbReference>
<proteinExistence type="inferred from homology"/>
<comment type="subcellular location">
    <subcellularLocation>
        <location evidence="1">Cell membrane</location>
        <topology evidence="1">Multi-pass membrane protein</topology>
    </subcellularLocation>
</comment>
<dbReference type="InterPro" id="IPR011066">
    <property type="entry name" value="MscS_channel_C_sf"/>
</dbReference>
<evidence type="ECO:0000259" key="10">
    <source>
        <dbReference type="Pfam" id="PF21088"/>
    </source>
</evidence>
<dbReference type="PANTHER" id="PTHR30566">
    <property type="entry name" value="YNAI-RELATED MECHANOSENSITIVE ION CHANNEL"/>
    <property type="match status" value="1"/>
</dbReference>
<feature type="transmembrane region" description="Helical" evidence="7">
    <location>
        <begin position="87"/>
        <end position="105"/>
    </location>
</feature>
<feature type="transmembrane region" description="Helical" evidence="7">
    <location>
        <begin position="12"/>
        <end position="37"/>
    </location>
</feature>
<reference evidence="11 12" key="1">
    <citation type="submission" date="2019-02" db="EMBL/GenBank/DDBJ databases">
        <title>Prokaryotic population dynamics and viral predation in marine succession experiment using metagenomics: the confinement effect.</title>
        <authorList>
            <person name="Haro-Moreno J.M."/>
            <person name="Rodriguez-Valera F."/>
            <person name="Lopez-Perez M."/>
        </authorList>
    </citation>
    <scope>NUCLEOTIDE SEQUENCE [LARGE SCALE GENOMIC DNA]</scope>
    <source>
        <strain evidence="11">MED-G159</strain>
    </source>
</reference>
<protein>
    <submittedName>
        <fullName evidence="11">Mechanosensitive ion channel family protein</fullName>
    </submittedName>
</protein>
<dbReference type="Pfam" id="PF21082">
    <property type="entry name" value="MS_channel_3rd"/>
    <property type="match status" value="1"/>
</dbReference>
<feature type="transmembrane region" description="Helical" evidence="7">
    <location>
        <begin position="126"/>
        <end position="148"/>
    </location>
</feature>
<dbReference type="GO" id="GO:0008381">
    <property type="term" value="F:mechanosensitive monoatomic ion channel activity"/>
    <property type="evidence" value="ECO:0007669"/>
    <property type="project" value="UniProtKB-ARBA"/>
</dbReference>
<dbReference type="GO" id="GO:0005886">
    <property type="term" value="C:plasma membrane"/>
    <property type="evidence" value="ECO:0007669"/>
    <property type="project" value="UniProtKB-SubCell"/>
</dbReference>
<comment type="caution">
    <text evidence="11">The sequence shown here is derived from an EMBL/GenBank/DDBJ whole genome shotgun (WGS) entry which is preliminary data.</text>
</comment>
<evidence type="ECO:0000313" key="12">
    <source>
        <dbReference type="Proteomes" id="UP000315825"/>
    </source>
</evidence>
<dbReference type="Proteomes" id="UP000315825">
    <property type="component" value="Unassembled WGS sequence"/>
</dbReference>
<feature type="domain" description="Mechanosensitive ion channel transmembrane helices 2/3" evidence="10">
    <location>
        <begin position="131"/>
        <end position="170"/>
    </location>
</feature>
<evidence type="ECO:0000259" key="8">
    <source>
        <dbReference type="Pfam" id="PF00924"/>
    </source>
</evidence>
<dbReference type="SUPFAM" id="SSF82689">
    <property type="entry name" value="Mechanosensitive channel protein MscS (YggB), C-terminal domain"/>
    <property type="match status" value="1"/>
</dbReference>
<gene>
    <name evidence="11" type="ORF">EVA92_01960</name>
</gene>
<keyword evidence="3" id="KW-1003">Cell membrane</keyword>
<dbReference type="Pfam" id="PF00924">
    <property type="entry name" value="MS_channel_2nd"/>
    <property type="match status" value="1"/>
</dbReference>
<dbReference type="InterPro" id="IPR006685">
    <property type="entry name" value="MscS_channel_2nd"/>
</dbReference>
<dbReference type="SUPFAM" id="SSF82861">
    <property type="entry name" value="Mechanosensitive channel protein MscS (YggB), transmembrane region"/>
    <property type="match status" value="1"/>
</dbReference>